<gene>
    <name evidence="2" type="ORF">METD_I5397</name>
</gene>
<dbReference type="HOGENOM" id="CLU_2369600_0_0_5"/>
<feature type="region of interest" description="Disordered" evidence="1">
    <location>
        <begin position="1"/>
        <end position="21"/>
    </location>
</feature>
<dbReference type="KEGG" id="mdi:METDI5397"/>
<proteinExistence type="predicted"/>
<evidence type="ECO:0000256" key="1">
    <source>
        <dbReference type="SAM" id="MobiDB-lite"/>
    </source>
</evidence>
<feature type="compositionally biased region" description="Basic residues" evidence="1">
    <location>
        <begin position="1"/>
        <end position="13"/>
    </location>
</feature>
<dbReference type="AlphaFoldDB" id="C7CML3"/>
<dbReference type="EMBL" id="FP103042">
    <property type="protein sequence ID" value="CAX27008.1"/>
    <property type="molecule type" value="Genomic_DNA"/>
</dbReference>
<evidence type="ECO:0000313" key="3">
    <source>
        <dbReference type="Proteomes" id="UP000008070"/>
    </source>
</evidence>
<evidence type="ECO:0000313" key="2">
    <source>
        <dbReference type="EMBL" id="CAX27008.1"/>
    </source>
</evidence>
<organism evidence="2 3">
    <name type="scientific">Methylorubrum extorquens (strain DSM 6343 / CIP 106787 / DM4)</name>
    <name type="common">Methylobacterium extorquens</name>
    <dbReference type="NCBI Taxonomy" id="661410"/>
    <lineage>
        <taxon>Bacteria</taxon>
        <taxon>Pseudomonadati</taxon>
        <taxon>Pseudomonadota</taxon>
        <taxon>Alphaproteobacteria</taxon>
        <taxon>Hyphomicrobiales</taxon>
        <taxon>Methylobacteriaceae</taxon>
        <taxon>Methylorubrum</taxon>
    </lineage>
</organism>
<reference evidence="3" key="1">
    <citation type="journal article" date="2009" name="PLoS ONE">
        <title>Methylobacterium genome sequences: a reference blueprint to investigate microbial metabolism of C1 compounds from natural and industrial sources.</title>
        <authorList>
            <person name="Vuilleumier S."/>
            <person name="Chistoserdova L."/>
            <person name="Lee M.-C."/>
            <person name="Bringel F."/>
            <person name="Lajus A."/>
            <person name="Zhou Y."/>
            <person name="Gourion B."/>
            <person name="Barbe V."/>
            <person name="Chang J."/>
            <person name="Cruveiller S."/>
            <person name="Dossat C."/>
            <person name="Gillett W."/>
            <person name="Gruffaz C."/>
            <person name="Haugen E."/>
            <person name="Hourcade E."/>
            <person name="Levy R."/>
            <person name="Mangenot S."/>
            <person name="Muller E."/>
            <person name="Nadalig T."/>
            <person name="Pagni M."/>
            <person name="Penny C."/>
            <person name="Peyraud R."/>
            <person name="Robinson D.G."/>
            <person name="Roche D."/>
            <person name="Rouy Z."/>
            <person name="Saenampechek C."/>
            <person name="Salvignol G."/>
            <person name="Vallenet D."/>
            <person name="Wu Z."/>
            <person name="Marx C.J."/>
            <person name="Vorholt J.A."/>
            <person name="Olson M.V."/>
            <person name="Kaul R."/>
            <person name="Weissenbach J."/>
            <person name="Medigue C."/>
            <person name="Lidstrom M.E."/>
        </authorList>
    </citation>
    <scope>NUCLEOTIDE SEQUENCE [LARGE SCALE GENOMIC DNA]</scope>
    <source>
        <strain evidence="3">DSM 6343 / CIP 106787 / DM4</strain>
    </source>
</reference>
<accession>C7CML3</accession>
<protein>
    <submittedName>
        <fullName evidence="2">Uncharacterized protein</fullName>
    </submittedName>
</protein>
<name>C7CML3_METED</name>
<dbReference type="Proteomes" id="UP000008070">
    <property type="component" value="Chromosome"/>
</dbReference>
<sequence>MKAPSRKTPRPGRGKPGGRIVGSIRKTSCVMLLGRFRKGGRAHAARMTLLQPARPTGWTGARRSDTPGLSFVDLFLADLWEAVSRCHQPRRPTSS</sequence>